<proteinExistence type="predicted"/>
<dbReference type="EMBL" id="BMJQ01000015">
    <property type="protein sequence ID" value="GGF38022.1"/>
    <property type="molecule type" value="Genomic_DNA"/>
</dbReference>
<keyword evidence="2" id="KW-1185">Reference proteome</keyword>
<reference evidence="1" key="2">
    <citation type="submission" date="2020-09" db="EMBL/GenBank/DDBJ databases">
        <authorList>
            <person name="Sun Q."/>
            <person name="Zhou Y."/>
        </authorList>
    </citation>
    <scope>NUCLEOTIDE SEQUENCE</scope>
    <source>
        <strain evidence="1">CGMCC 1.15725</strain>
    </source>
</reference>
<evidence type="ECO:0008006" key="3">
    <source>
        <dbReference type="Google" id="ProtNLM"/>
    </source>
</evidence>
<evidence type="ECO:0000313" key="1">
    <source>
        <dbReference type="EMBL" id="GGF38022.1"/>
    </source>
</evidence>
<dbReference type="RefSeq" id="WP_189050934.1">
    <property type="nucleotide sequence ID" value="NZ_BMJQ01000015.1"/>
</dbReference>
<reference evidence="1" key="1">
    <citation type="journal article" date="2014" name="Int. J. Syst. Evol. Microbiol.">
        <title>Complete genome sequence of Corynebacterium casei LMG S-19264T (=DSM 44701T), isolated from a smear-ripened cheese.</title>
        <authorList>
            <consortium name="US DOE Joint Genome Institute (JGI-PGF)"/>
            <person name="Walter F."/>
            <person name="Albersmeier A."/>
            <person name="Kalinowski J."/>
            <person name="Ruckert C."/>
        </authorList>
    </citation>
    <scope>NUCLEOTIDE SEQUENCE</scope>
    <source>
        <strain evidence="1">CGMCC 1.15725</strain>
    </source>
</reference>
<dbReference type="AlphaFoldDB" id="A0A8J2YXT5"/>
<organism evidence="1 2">
    <name type="scientific">Aliidongia dinghuensis</name>
    <dbReference type="NCBI Taxonomy" id="1867774"/>
    <lineage>
        <taxon>Bacteria</taxon>
        <taxon>Pseudomonadati</taxon>
        <taxon>Pseudomonadota</taxon>
        <taxon>Alphaproteobacteria</taxon>
        <taxon>Rhodospirillales</taxon>
        <taxon>Dongiaceae</taxon>
        <taxon>Aliidongia</taxon>
    </lineage>
</organism>
<sequence>MGSDFEGQASDFWGFAHRLYEDTSALCLDLQDGAGLDVNLVLLCLWAGTVRGLALTDEDFPALDAALEPWRTRVVAPLRAVRRFLKGDSLATELRERIKAAELDAERVEQRRLLAALPDRPLGEPSPALGLINLERYAGPAAARAFTPALVAAAASDPRPSA</sequence>
<name>A0A8J2YXT5_9PROT</name>
<protein>
    <recommendedName>
        <fullName evidence="3">TIGR02444 family protein</fullName>
    </recommendedName>
</protein>
<comment type="caution">
    <text evidence="1">The sequence shown here is derived from an EMBL/GenBank/DDBJ whole genome shotgun (WGS) entry which is preliminary data.</text>
</comment>
<dbReference type="NCBIfam" id="TIGR02444">
    <property type="entry name" value="TIGR02444 family protein"/>
    <property type="match status" value="1"/>
</dbReference>
<dbReference type="Pfam" id="PF09523">
    <property type="entry name" value="DUF2390"/>
    <property type="match status" value="1"/>
</dbReference>
<dbReference type="InterPro" id="IPR012659">
    <property type="entry name" value="CHP02444"/>
</dbReference>
<gene>
    <name evidence="1" type="ORF">GCM10011611_50490</name>
</gene>
<accession>A0A8J2YXT5</accession>
<evidence type="ECO:0000313" key="2">
    <source>
        <dbReference type="Proteomes" id="UP000646365"/>
    </source>
</evidence>
<dbReference type="Proteomes" id="UP000646365">
    <property type="component" value="Unassembled WGS sequence"/>
</dbReference>